<feature type="binding site" evidence="17">
    <location>
        <position position="248"/>
    </location>
    <ligand>
        <name>Zn(2+)</name>
        <dbReference type="ChEBI" id="CHEBI:29105"/>
    </ligand>
</feature>
<feature type="binding site" evidence="17">
    <location>
        <position position="152"/>
    </location>
    <ligand>
        <name>NAD(+)</name>
        <dbReference type="ChEBI" id="CHEBI:57540"/>
    </ligand>
</feature>
<keyword evidence="15 17" id="KW-0456">Lyase</keyword>
<keyword evidence="21" id="KW-1185">Reference proteome</keyword>
<reference evidence="21" key="1">
    <citation type="submission" date="2016-11" db="EMBL/GenBank/DDBJ databases">
        <authorList>
            <person name="Varghese N."/>
            <person name="Submissions S."/>
        </authorList>
    </citation>
    <scope>NUCLEOTIDE SEQUENCE [LARGE SCALE GENOMIC DNA]</scope>
    <source>
        <strain evidence="21">DSM 11003</strain>
    </source>
</reference>
<proteinExistence type="inferred from homology"/>
<evidence type="ECO:0000256" key="6">
    <source>
        <dbReference type="ARBA" id="ARBA00013031"/>
    </source>
</evidence>
<feature type="binding site" evidence="17">
    <location>
        <begin position="130"/>
        <end position="131"/>
    </location>
    <ligand>
        <name>NAD(+)</name>
        <dbReference type="ChEBI" id="CHEBI:57540"/>
    </ligand>
</feature>
<evidence type="ECO:0000256" key="5">
    <source>
        <dbReference type="ARBA" id="ARBA00005412"/>
    </source>
</evidence>
<gene>
    <name evidence="17" type="primary">aroB</name>
    <name evidence="20" type="ORF">SAMN02745221_00724</name>
</gene>
<evidence type="ECO:0000256" key="12">
    <source>
        <dbReference type="ARBA" id="ARBA00022833"/>
    </source>
</evidence>
<dbReference type="GO" id="GO:0009423">
    <property type="term" value="P:chorismate biosynthetic process"/>
    <property type="evidence" value="ECO:0007669"/>
    <property type="project" value="UniProtKB-UniRule"/>
</dbReference>
<dbReference type="AlphaFoldDB" id="A0A1M5LPK3"/>
<dbReference type="Gene3D" id="3.40.50.1970">
    <property type="match status" value="1"/>
</dbReference>
<dbReference type="GO" id="GO:0008652">
    <property type="term" value="P:amino acid biosynthetic process"/>
    <property type="evidence" value="ECO:0007669"/>
    <property type="project" value="UniProtKB-KW"/>
</dbReference>
<dbReference type="GO" id="GO:0000166">
    <property type="term" value="F:nucleotide binding"/>
    <property type="evidence" value="ECO:0007669"/>
    <property type="project" value="UniProtKB-KW"/>
</dbReference>
<dbReference type="CDD" id="cd08195">
    <property type="entry name" value="DHQS"/>
    <property type="match status" value="1"/>
</dbReference>
<evidence type="ECO:0000256" key="11">
    <source>
        <dbReference type="ARBA" id="ARBA00022741"/>
    </source>
</evidence>
<dbReference type="InterPro" id="IPR030963">
    <property type="entry name" value="DHQ_synth_fam"/>
</dbReference>
<evidence type="ECO:0000256" key="8">
    <source>
        <dbReference type="ARBA" id="ARBA00022490"/>
    </source>
</evidence>
<dbReference type="InterPro" id="IPR050071">
    <property type="entry name" value="Dehydroquinate_synthase"/>
</dbReference>
<evidence type="ECO:0000259" key="19">
    <source>
        <dbReference type="Pfam" id="PF24621"/>
    </source>
</evidence>
<dbReference type="InterPro" id="IPR016037">
    <property type="entry name" value="DHQ_synth_AroB"/>
</dbReference>
<feature type="domain" description="3-dehydroquinate synthase N-terminal" evidence="18">
    <location>
        <begin position="69"/>
        <end position="180"/>
    </location>
</feature>
<dbReference type="EMBL" id="FQWY01000008">
    <property type="protein sequence ID" value="SHG66820.1"/>
    <property type="molecule type" value="Genomic_DNA"/>
</dbReference>
<evidence type="ECO:0000256" key="4">
    <source>
        <dbReference type="ARBA" id="ARBA00004661"/>
    </source>
</evidence>
<evidence type="ECO:0000256" key="17">
    <source>
        <dbReference type="HAMAP-Rule" id="MF_00110"/>
    </source>
</evidence>
<dbReference type="GO" id="GO:0046872">
    <property type="term" value="F:metal ion binding"/>
    <property type="evidence" value="ECO:0007669"/>
    <property type="project" value="UniProtKB-KW"/>
</dbReference>
<accession>A0A1M5LPK3</accession>
<feature type="binding site" evidence="17">
    <location>
        <position position="185"/>
    </location>
    <ligand>
        <name>Zn(2+)</name>
        <dbReference type="ChEBI" id="CHEBI:29105"/>
    </ligand>
</feature>
<feature type="domain" description="3-dehydroquinate synthase C-terminal" evidence="19">
    <location>
        <begin position="182"/>
        <end position="325"/>
    </location>
</feature>
<evidence type="ECO:0000256" key="2">
    <source>
        <dbReference type="ARBA" id="ARBA00001911"/>
    </source>
</evidence>
<comment type="pathway">
    <text evidence="4 17">Metabolic intermediate biosynthesis; chorismate biosynthesis; chorismate from D-erythrose 4-phosphate and phosphoenolpyruvate: step 2/7.</text>
</comment>
<comment type="similarity">
    <text evidence="5 17">Belongs to the sugar phosphate cyclases superfamily. Dehydroquinate synthase family.</text>
</comment>
<evidence type="ECO:0000256" key="3">
    <source>
        <dbReference type="ARBA" id="ARBA00004496"/>
    </source>
</evidence>
<keyword evidence="13 17" id="KW-0520">NAD</keyword>
<dbReference type="FunFam" id="3.40.50.1970:FF:000001">
    <property type="entry name" value="3-dehydroquinate synthase"/>
    <property type="match status" value="1"/>
</dbReference>
<keyword evidence="9 17" id="KW-0028">Amino-acid biosynthesis</keyword>
<dbReference type="Pfam" id="PF01761">
    <property type="entry name" value="DHQ_synthase"/>
    <property type="match status" value="1"/>
</dbReference>
<feature type="binding site" evidence="17">
    <location>
        <position position="143"/>
    </location>
    <ligand>
        <name>NAD(+)</name>
        <dbReference type="ChEBI" id="CHEBI:57540"/>
    </ligand>
</feature>
<feature type="binding site" evidence="17">
    <location>
        <begin position="106"/>
        <end position="110"/>
    </location>
    <ligand>
        <name>NAD(+)</name>
        <dbReference type="ChEBI" id="CHEBI:57540"/>
    </ligand>
</feature>
<sequence length="365" mass="40264">MQNLRVELGERSYTISIEAGILGRTGEIISDLTPARQVLLVSNPTVFPLYGDKVISSLHKAGFEVEVALMPDGEVYKNMEEALKVLDKAVDFNLERTGIIAALGGGVVGDLAGLVAAVYQRGINFVQIPTTLLSQVDSSVGGKVAVNHPRGKNLIGAFHQPLAVIIDPLTLHTLSEREYKSGLGEVVKYGLIYDESFFAFLENNASAVKERRGEIIAELIYRSCRIKSMIVEKDEKEQGIRALLNLGHTFGHALEKITDYKAYSHGEAVAMGTVAASLLARERGYITEEVFKRILNLYRILDIYKEFPPFDPEVVYAAMLNDKKVMYGKMRLILPAGIGQAVIADDVEKEEIIRAIRRAQNLAID</sequence>
<dbReference type="InterPro" id="IPR030960">
    <property type="entry name" value="DHQS/DOIS_N"/>
</dbReference>
<protein>
    <recommendedName>
        <fullName evidence="7 17">3-dehydroquinate synthase</fullName>
        <shortName evidence="17">DHQS</shortName>
        <ecNumber evidence="6 17">4.2.3.4</ecNumber>
    </recommendedName>
</protein>
<evidence type="ECO:0000256" key="13">
    <source>
        <dbReference type="ARBA" id="ARBA00023027"/>
    </source>
</evidence>
<dbReference type="PANTHER" id="PTHR43622">
    <property type="entry name" value="3-DEHYDROQUINATE SYNTHASE"/>
    <property type="match status" value="1"/>
</dbReference>
<keyword evidence="10 17" id="KW-0479">Metal-binding</keyword>
<feature type="binding site" evidence="17">
    <location>
        <begin position="170"/>
        <end position="173"/>
    </location>
    <ligand>
        <name>NAD(+)</name>
        <dbReference type="ChEBI" id="CHEBI:57540"/>
    </ligand>
</feature>
<dbReference type="STRING" id="1123382.SAMN02745221_00724"/>
<comment type="subcellular location">
    <subcellularLocation>
        <location evidence="3 17">Cytoplasm</location>
    </subcellularLocation>
</comment>
<keyword evidence="11 17" id="KW-0547">Nucleotide-binding</keyword>
<dbReference type="EC" id="4.2.3.4" evidence="6 17"/>
<comment type="function">
    <text evidence="17">Catalyzes the conversion of 3-deoxy-D-arabino-heptulosonate 7-phosphate (DAHP) to dehydroquinate (DHQ).</text>
</comment>
<dbReference type="PIRSF" id="PIRSF001455">
    <property type="entry name" value="DHQ_synth"/>
    <property type="match status" value="1"/>
</dbReference>
<keyword evidence="8 17" id="KW-0963">Cytoplasm</keyword>
<dbReference type="GO" id="GO:0005737">
    <property type="term" value="C:cytoplasm"/>
    <property type="evidence" value="ECO:0007669"/>
    <property type="project" value="UniProtKB-SubCell"/>
</dbReference>
<dbReference type="Proteomes" id="UP000242329">
    <property type="component" value="Unassembled WGS sequence"/>
</dbReference>
<dbReference type="GO" id="GO:0003856">
    <property type="term" value="F:3-dehydroquinate synthase activity"/>
    <property type="evidence" value="ECO:0007669"/>
    <property type="project" value="UniProtKB-UniRule"/>
</dbReference>
<evidence type="ECO:0000259" key="18">
    <source>
        <dbReference type="Pfam" id="PF01761"/>
    </source>
</evidence>
<dbReference type="Gene3D" id="1.20.1090.10">
    <property type="entry name" value="Dehydroquinate synthase-like - alpha domain"/>
    <property type="match status" value="1"/>
</dbReference>
<dbReference type="Pfam" id="PF24621">
    <property type="entry name" value="DHQS_C"/>
    <property type="match status" value="1"/>
</dbReference>
<dbReference type="GO" id="GO:0009073">
    <property type="term" value="P:aromatic amino acid family biosynthetic process"/>
    <property type="evidence" value="ECO:0007669"/>
    <property type="project" value="UniProtKB-KW"/>
</dbReference>
<dbReference type="InterPro" id="IPR056179">
    <property type="entry name" value="DHQS_C"/>
</dbReference>
<evidence type="ECO:0000256" key="10">
    <source>
        <dbReference type="ARBA" id="ARBA00022723"/>
    </source>
</evidence>
<dbReference type="NCBIfam" id="TIGR01357">
    <property type="entry name" value="aroB"/>
    <property type="match status" value="1"/>
</dbReference>
<dbReference type="SUPFAM" id="SSF56796">
    <property type="entry name" value="Dehydroquinate synthase-like"/>
    <property type="match status" value="1"/>
</dbReference>
<dbReference type="RefSeq" id="WP_073090154.1">
    <property type="nucleotide sequence ID" value="NZ_FQWY01000008.1"/>
</dbReference>
<evidence type="ECO:0000256" key="16">
    <source>
        <dbReference type="ARBA" id="ARBA00023285"/>
    </source>
</evidence>
<organism evidence="20 21">
    <name type="scientific">Thermosyntropha lipolytica DSM 11003</name>
    <dbReference type="NCBI Taxonomy" id="1123382"/>
    <lineage>
        <taxon>Bacteria</taxon>
        <taxon>Bacillati</taxon>
        <taxon>Bacillota</taxon>
        <taxon>Clostridia</taxon>
        <taxon>Eubacteriales</taxon>
        <taxon>Syntrophomonadaceae</taxon>
        <taxon>Thermosyntropha</taxon>
    </lineage>
</organism>
<dbReference type="UniPathway" id="UPA00053">
    <property type="reaction ID" value="UER00085"/>
</dbReference>
<evidence type="ECO:0000256" key="15">
    <source>
        <dbReference type="ARBA" id="ARBA00023239"/>
    </source>
</evidence>
<evidence type="ECO:0000313" key="21">
    <source>
        <dbReference type="Proteomes" id="UP000242329"/>
    </source>
</evidence>
<evidence type="ECO:0000256" key="1">
    <source>
        <dbReference type="ARBA" id="ARBA00001393"/>
    </source>
</evidence>
<comment type="cofactor">
    <cofactor evidence="2 17">
        <name>NAD(+)</name>
        <dbReference type="ChEBI" id="CHEBI:57540"/>
    </cofactor>
</comment>
<evidence type="ECO:0000256" key="9">
    <source>
        <dbReference type="ARBA" id="ARBA00022605"/>
    </source>
</evidence>
<comment type="catalytic activity">
    <reaction evidence="1 17">
        <text>7-phospho-2-dehydro-3-deoxy-D-arabino-heptonate = 3-dehydroquinate + phosphate</text>
        <dbReference type="Rhea" id="RHEA:21968"/>
        <dbReference type="ChEBI" id="CHEBI:32364"/>
        <dbReference type="ChEBI" id="CHEBI:43474"/>
        <dbReference type="ChEBI" id="CHEBI:58394"/>
        <dbReference type="EC" id="4.2.3.4"/>
    </reaction>
</comment>
<keyword evidence="14 17" id="KW-0057">Aromatic amino acid biosynthesis</keyword>
<feature type="binding site" evidence="17">
    <location>
        <begin position="72"/>
        <end position="77"/>
    </location>
    <ligand>
        <name>NAD(+)</name>
        <dbReference type="ChEBI" id="CHEBI:57540"/>
    </ligand>
</feature>
<dbReference type="HAMAP" id="MF_00110">
    <property type="entry name" value="DHQ_synthase"/>
    <property type="match status" value="1"/>
</dbReference>
<feature type="binding site" evidence="17">
    <location>
        <position position="265"/>
    </location>
    <ligand>
        <name>Zn(2+)</name>
        <dbReference type="ChEBI" id="CHEBI:29105"/>
    </ligand>
</feature>
<dbReference type="OrthoDB" id="9806583at2"/>
<keyword evidence="16 17" id="KW-0170">Cobalt</keyword>
<dbReference type="PANTHER" id="PTHR43622:SF7">
    <property type="entry name" value="3-DEHYDROQUINATE SYNTHASE, CHLOROPLASTIC"/>
    <property type="match status" value="1"/>
</dbReference>
<name>A0A1M5LPK3_9FIRM</name>
<comment type="cofactor">
    <cofactor evidence="17">
        <name>Co(2+)</name>
        <dbReference type="ChEBI" id="CHEBI:48828"/>
    </cofactor>
    <cofactor evidence="17">
        <name>Zn(2+)</name>
        <dbReference type="ChEBI" id="CHEBI:29105"/>
    </cofactor>
    <text evidence="17">Binds 1 divalent metal cation per subunit. Can use either Co(2+) or Zn(2+).</text>
</comment>
<evidence type="ECO:0000256" key="14">
    <source>
        <dbReference type="ARBA" id="ARBA00023141"/>
    </source>
</evidence>
<evidence type="ECO:0000256" key="7">
    <source>
        <dbReference type="ARBA" id="ARBA00017684"/>
    </source>
</evidence>
<keyword evidence="12 17" id="KW-0862">Zinc</keyword>
<evidence type="ECO:0000313" key="20">
    <source>
        <dbReference type="EMBL" id="SHG66820.1"/>
    </source>
</evidence>